<accession>A0A139RCB4</accession>
<dbReference type="RefSeq" id="WP_049503967.1">
    <property type="nucleotide sequence ID" value="NZ_JASHBD010000010.1"/>
</dbReference>
<comment type="caution">
    <text evidence="2">The sequence shown here is derived from an EMBL/GenBank/DDBJ whole genome shotgun (WGS) entry which is preliminary data.</text>
</comment>
<reference evidence="2 3" key="1">
    <citation type="submission" date="2016-01" db="EMBL/GenBank/DDBJ databases">
        <title>Highly variable Streptococcus oralis are common among viridans streptococci isolated from primates.</title>
        <authorList>
            <person name="Denapaite D."/>
            <person name="Rieger M."/>
            <person name="Koendgen S."/>
            <person name="Brueckner R."/>
            <person name="Ochigava I."/>
            <person name="Kappeler P."/>
            <person name="Maetz-Rensing K."/>
            <person name="Leendertz F."/>
            <person name="Hakenbeck R."/>
        </authorList>
    </citation>
    <scope>NUCLEOTIDE SEQUENCE [LARGE SCALE GENOMIC DNA]</scope>
    <source>
        <strain evidence="2 3">DD18</strain>
    </source>
</reference>
<organism evidence="2 3">
    <name type="scientific">Streptococcus infantis</name>
    <dbReference type="NCBI Taxonomy" id="68892"/>
    <lineage>
        <taxon>Bacteria</taxon>
        <taxon>Bacillati</taxon>
        <taxon>Bacillota</taxon>
        <taxon>Bacilli</taxon>
        <taxon>Lactobacillales</taxon>
        <taxon>Streptococcaceae</taxon>
        <taxon>Streptococcus</taxon>
    </lineage>
</organism>
<feature type="transmembrane region" description="Helical" evidence="1">
    <location>
        <begin position="12"/>
        <end position="32"/>
    </location>
</feature>
<dbReference type="InterPro" id="IPR003425">
    <property type="entry name" value="CCB3/YggT"/>
</dbReference>
<proteinExistence type="predicted"/>
<keyword evidence="1" id="KW-1133">Transmembrane helix</keyword>
<evidence type="ECO:0000313" key="3">
    <source>
        <dbReference type="Proteomes" id="UP000072578"/>
    </source>
</evidence>
<dbReference type="AlphaFoldDB" id="A0A139RCB4"/>
<name>A0A139RCB4_9STRE</name>
<evidence type="ECO:0000313" key="2">
    <source>
        <dbReference type="EMBL" id="KXU12344.1"/>
    </source>
</evidence>
<evidence type="ECO:0000256" key="1">
    <source>
        <dbReference type="SAM" id="Phobius"/>
    </source>
</evidence>
<dbReference type="EMBL" id="LQZF01000159">
    <property type="protein sequence ID" value="KXU12344.1"/>
    <property type="molecule type" value="Genomic_DNA"/>
</dbReference>
<dbReference type="Pfam" id="PF02325">
    <property type="entry name" value="CCB3_YggT"/>
    <property type="match status" value="1"/>
</dbReference>
<keyword evidence="1" id="KW-0812">Transmembrane</keyword>
<keyword evidence="1" id="KW-0472">Membrane</keyword>
<feature type="transmembrane region" description="Helical" evidence="1">
    <location>
        <begin position="63"/>
        <end position="84"/>
    </location>
</feature>
<gene>
    <name evidence="2" type="ORF">SINDD18_01669</name>
</gene>
<dbReference type="GO" id="GO:0016020">
    <property type="term" value="C:membrane"/>
    <property type="evidence" value="ECO:0007669"/>
    <property type="project" value="InterPro"/>
</dbReference>
<dbReference type="Proteomes" id="UP000072578">
    <property type="component" value="Unassembled WGS sequence"/>
</dbReference>
<dbReference type="PATRIC" id="fig|68892.8.peg.1825"/>
<protein>
    <submittedName>
        <fullName evidence="2">Integral membrane protein YggT</fullName>
    </submittedName>
</protein>
<sequence length="87" mass="9890">MIFLIRLIQNAATIYSWILVAFALLSWLPNAYDTALGRLLTSLVKPILQPLRRLPLRVGGFDFTVWVAVILVHLVGNYLIRFLLILA</sequence>